<evidence type="ECO:0000313" key="3">
    <source>
        <dbReference type="EMBL" id="KAF6745684.1"/>
    </source>
</evidence>
<organism evidence="3 4">
    <name type="scientific">Ephemerocybe angulata</name>
    <dbReference type="NCBI Taxonomy" id="980116"/>
    <lineage>
        <taxon>Eukaryota</taxon>
        <taxon>Fungi</taxon>
        <taxon>Dikarya</taxon>
        <taxon>Basidiomycota</taxon>
        <taxon>Agaricomycotina</taxon>
        <taxon>Agaricomycetes</taxon>
        <taxon>Agaricomycetidae</taxon>
        <taxon>Agaricales</taxon>
        <taxon>Agaricineae</taxon>
        <taxon>Psathyrellaceae</taxon>
        <taxon>Ephemerocybe</taxon>
    </lineage>
</organism>
<dbReference type="Gene3D" id="3.40.50.300">
    <property type="entry name" value="P-loop containing nucleotide triphosphate hydrolases"/>
    <property type="match status" value="1"/>
</dbReference>
<dbReference type="Proteomes" id="UP000521943">
    <property type="component" value="Unassembled WGS sequence"/>
</dbReference>
<evidence type="ECO:0000259" key="2">
    <source>
        <dbReference type="Pfam" id="PF13087"/>
    </source>
</evidence>
<dbReference type="EMBL" id="JACGCI010000102">
    <property type="protein sequence ID" value="KAF6745684.1"/>
    <property type="molecule type" value="Genomic_DNA"/>
</dbReference>
<dbReference type="AlphaFoldDB" id="A0A8H6LXG2"/>
<protein>
    <recommendedName>
        <fullName evidence="2">DNA2/NAM7 helicase-like C-terminal domain-containing protein</fullName>
    </recommendedName>
</protein>
<dbReference type="InterPro" id="IPR027417">
    <property type="entry name" value="P-loop_NTPase"/>
</dbReference>
<keyword evidence="4" id="KW-1185">Reference proteome</keyword>
<dbReference type="SUPFAM" id="SSF52540">
    <property type="entry name" value="P-loop containing nucleoside triphosphate hydrolases"/>
    <property type="match status" value="1"/>
</dbReference>
<sequence length="165" mass="19058">MFIRLSTGTEGASGSQNPRRGTRSWIHCRRGLEVSLFRRLSDAHPDSFVDLREQYRMNEDIIALWNKLIYSDRLTCGSAEVANRKLTLPNTPSKGDLTWLDASHRRQRALEKKRHFTQNIFIGLTMRLVSEEEAWGGLCPTRYDWLSSHGYKAMTVTKANSVWEQ</sequence>
<evidence type="ECO:0000313" key="4">
    <source>
        <dbReference type="Proteomes" id="UP000521943"/>
    </source>
</evidence>
<name>A0A8H6LXG2_9AGAR</name>
<proteinExistence type="predicted"/>
<comment type="caution">
    <text evidence="3">The sequence shown here is derived from an EMBL/GenBank/DDBJ whole genome shotgun (WGS) entry which is preliminary data.</text>
</comment>
<feature type="compositionally biased region" description="Polar residues" evidence="1">
    <location>
        <begin position="1"/>
        <end position="19"/>
    </location>
</feature>
<dbReference type="OrthoDB" id="6513042at2759"/>
<feature type="domain" description="DNA2/NAM7 helicase-like C-terminal" evidence="2">
    <location>
        <begin position="32"/>
        <end position="116"/>
    </location>
</feature>
<accession>A0A8H6LXG2</accession>
<evidence type="ECO:0000256" key="1">
    <source>
        <dbReference type="SAM" id="MobiDB-lite"/>
    </source>
</evidence>
<feature type="region of interest" description="Disordered" evidence="1">
    <location>
        <begin position="1"/>
        <end position="22"/>
    </location>
</feature>
<dbReference type="Pfam" id="PF13087">
    <property type="entry name" value="AAA_12"/>
    <property type="match status" value="1"/>
</dbReference>
<gene>
    <name evidence="3" type="ORF">DFP72DRAFT_45241</name>
</gene>
<dbReference type="InterPro" id="IPR041679">
    <property type="entry name" value="DNA2/NAM7-like_C"/>
</dbReference>
<reference evidence="3 4" key="1">
    <citation type="submission" date="2020-07" db="EMBL/GenBank/DDBJ databases">
        <title>Comparative genomics of pyrophilous fungi reveals a link between fire events and developmental genes.</title>
        <authorList>
            <consortium name="DOE Joint Genome Institute"/>
            <person name="Steindorff A.S."/>
            <person name="Carver A."/>
            <person name="Calhoun S."/>
            <person name="Stillman K."/>
            <person name="Liu H."/>
            <person name="Lipzen A."/>
            <person name="Pangilinan J."/>
            <person name="Labutti K."/>
            <person name="Bruns T.D."/>
            <person name="Grigoriev I.V."/>
        </authorList>
    </citation>
    <scope>NUCLEOTIDE SEQUENCE [LARGE SCALE GENOMIC DNA]</scope>
    <source>
        <strain evidence="3 4">CBS 144469</strain>
    </source>
</reference>